<name>A0A835W0Z8_9CHLO</name>
<dbReference type="GO" id="GO:0015996">
    <property type="term" value="P:chlorophyll catabolic process"/>
    <property type="evidence" value="ECO:0007669"/>
    <property type="project" value="TreeGrafter"/>
</dbReference>
<dbReference type="Proteomes" id="UP000613740">
    <property type="component" value="Unassembled WGS sequence"/>
</dbReference>
<dbReference type="InterPro" id="IPR036361">
    <property type="entry name" value="SAP_dom_sf"/>
</dbReference>
<evidence type="ECO:0000259" key="2">
    <source>
        <dbReference type="Pfam" id="PF10208"/>
    </source>
</evidence>
<feature type="compositionally biased region" description="Pro residues" evidence="1">
    <location>
        <begin position="494"/>
        <end position="506"/>
    </location>
</feature>
<comment type="caution">
    <text evidence="3">The sequence shown here is derived from an EMBL/GenBank/DDBJ whole genome shotgun (WGS) entry which is preliminary data.</text>
</comment>
<feature type="compositionally biased region" description="Low complexity" evidence="1">
    <location>
        <begin position="482"/>
        <end position="493"/>
    </location>
</feature>
<dbReference type="AlphaFoldDB" id="A0A835W0Z8"/>
<dbReference type="InterPro" id="IPR019345">
    <property type="entry name" value="ARMET_C"/>
</dbReference>
<protein>
    <recommendedName>
        <fullName evidence="2">ARMET C-terminal domain-containing protein</fullName>
    </recommendedName>
</protein>
<dbReference type="Pfam" id="PF10208">
    <property type="entry name" value="ARMET_C"/>
    <property type="match status" value="1"/>
</dbReference>
<dbReference type="PANTHER" id="PTHR33428:SF14">
    <property type="entry name" value="CARBOXYLESTERASE TYPE B DOMAIN-CONTAINING PROTEIN"/>
    <property type="match status" value="1"/>
</dbReference>
<organism evidence="3 4">
    <name type="scientific">Chlamydomonas schloesseri</name>
    <dbReference type="NCBI Taxonomy" id="2026947"/>
    <lineage>
        <taxon>Eukaryota</taxon>
        <taxon>Viridiplantae</taxon>
        <taxon>Chlorophyta</taxon>
        <taxon>core chlorophytes</taxon>
        <taxon>Chlorophyceae</taxon>
        <taxon>CS clade</taxon>
        <taxon>Chlamydomonadales</taxon>
        <taxon>Chlamydomonadaceae</taxon>
        <taxon>Chlamydomonas</taxon>
    </lineage>
</organism>
<evidence type="ECO:0000313" key="4">
    <source>
        <dbReference type="Proteomes" id="UP000613740"/>
    </source>
</evidence>
<dbReference type="Gene3D" id="3.40.50.1820">
    <property type="entry name" value="alpha/beta hydrolase"/>
    <property type="match status" value="1"/>
</dbReference>
<dbReference type="InterPro" id="IPR017395">
    <property type="entry name" value="Chlorophyllase-like"/>
</dbReference>
<feature type="compositionally biased region" description="Low complexity" evidence="1">
    <location>
        <begin position="369"/>
        <end position="387"/>
    </location>
</feature>
<dbReference type="GO" id="GO:0047746">
    <property type="term" value="F:chlorophyllase activity"/>
    <property type="evidence" value="ECO:0007669"/>
    <property type="project" value="TreeGrafter"/>
</dbReference>
<feature type="region of interest" description="Disordered" evidence="1">
    <location>
        <begin position="429"/>
        <end position="527"/>
    </location>
</feature>
<keyword evidence="4" id="KW-1185">Reference proteome</keyword>
<dbReference type="EMBL" id="JAEHOD010000049">
    <property type="protein sequence ID" value="KAG2436572.1"/>
    <property type="molecule type" value="Genomic_DNA"/>
</dbReference>
<feature type="domain" description="ARMET C-terminal" evidence="2">
    <location>
        <begin position="533"/>
        <end position="567"/>
    </location>
</feature>
<dbReference type="Gene3D" id="1.10.720.30">
    <property type="entry name" value="SAP domain"/>
    <property type="match status" value="1"/>
</dbReference>
<sequence length="570" mass="57724">MPASSTIAAARCPARRQLAPARTPLRVLSDMGRGASASTPTTASTFAGSNPASPAAYLEPGPYSFRQLPGPLSILVGQGSSGPLDCTVRVLVPQDGAGEVLPRRWPLVVLSAGFLLRSELYDSYARDLASWGFAVALYDLPEITDDVTMVTAITSIVDMATRDPRVAPHVDAGCVLLAGHSRGGKLSALAAASDPRVRGVGLLDPVDVTGMTPMGPNYPSALPAMRVACGPPRRLPALVVGAALNGDVIPADGNFRRFASATPGPCWLLELRGAGHLQFLDMQVGLFAMLSKSGPTPDELVRRISKAALVAWARELAAPLARGEPVDGQQAMDRLQQTAAAAERLAPLSYSLKGFEPLGAAGSVSGSSAGSSGSCCDTDSPASSSSSGGFGSNPFGPGGFDLGGFDLSGLAGAAGFGSGGFGAGANWGAGSSSGASTSSSSSSSSTSPSSSSASSSGGARKSWSSSWSGGFKAPEPSSDWDAYATGSSSGTASAPPPPPPPPPPRSGPASSSNSYASGSGSGLPPVTQSYEQLMTLRAKELKAILVDRGVDCSDCFEKADLAKRIVERCR</sequence>
<evidence type="ECO:0000256" key="1">
    <source>
        <dbReference type="SAM" id="MobiDB-lite"/>
    </source>
</evidence>
<accession>A0A835W0Z8</accession>
<dbReference type="Pfam" id="PF07224">
    <property type="entry name" value="Chlorophyllase"/>
    <property type="match status" value="1"/>
</dbReference>
<evidence type="ECO:0000313" key="3">
    <source>
        <dbReference type="EMBL" id="KAG2436572.1"/>
    </source>
</evidence>
<reference evidence="3" key="1">
    <citation type="journal article" date="2020" name="bioRxiv">
        <title>Comparative genomics of Chlamydomonas.</title>
        <authorList>
            <person name="Craig R.J."/>
            <person name="Hasan A.R."/>
            <person name="Ness R.W."/>
            <person name="Keightley P.D."/>
        </authorList>
    </citation>
    <scope>NUCLEOTIDE SEQUENCE</scope>
    <source>
        <strain evidence="3">CCAP 11/173</strain>
    </source>
</reference>
<gene>
    <name evidence="3" type="ORF">HYH02_011509</name>
</gene>
<feature type="region of interest" description="Disordered" evidence="1">
    <location>
        <begin position="369"/>
        <end position="390"/>
    </location>
</feature>
<dbReference type="InterPro" id="IPR029058">
    <property type="entry name" value="AB_hydrolase_fold"/>
</dbReference>
<dbReference type="PANTHER" id="PTHR33428">
    <property type="entry name" value="CHLOROPHYLLASE-2, CHLOROPLASTIC"/>
    <property type="match status" value="1"/>
</dbReference>
<dbReference type="SUPFAM" id="SSF68906">
    <property type="entry name" value="SAP domain"/>
    <property type="match status" value="1"/>
</dbReference>
<dbReference type="OrthoDB" id="2093222at2759"/>
<proteinExistence type="predicted"/>
<dbReference type="SUPFAM" id="SSF53474">
    <property type="entry name" value="alpha/beta-Hydrolases"/>
    <property type="match status" value="1"/>
</dbReference>
<feature type="compositionally biased region" description="Low complexity" evidence="1">
    <location>
        <begin position="507"/>
        <end position="518"/>
    </location>
</feature>
<feature type="compositionally biased region" description="Low complexity" evidence="1">
    <location>
        <begin position="429"/>
        <end position="473"/>
    </location>
</feature>